<evidence type="ECO:0000313" key="3">
    <source>
        <dbReference type="Proteomes" id="UP000031368"/>
    </source>
</evidence>
<sequence length="173" mass="19405">MVGTLILETSRLRLVMWNASDAGFVRKLHSTIGTTRYMSGGAPWSIEKCEERLASWFKENAQDGTTKYKLLSRDDGRFIGRAGISMHDRDANEFELGYALCEEEWGKGYATEVASALAIWFFDKGFATRFIAFTHPENFASQHVLKKIGMRPVAPRLIDGFVAPTFELGATDI</sequence>
<gene>
    <name evidence="2" type="ORF">RGR602_CH02059</name>
</gene>
<evidence type="ECO:0000313" key="2">
    <source>
        <dbReference type="EMBL" id="AJD41387.1"/>
    </source>
</evidence>
<organism evidence="2 3">
    <name type="scientific">Rhizobium gallicum bv. gallicum R602sp</name>
    <dbReference type="NCBI Taxonomy" id="1041138"/>
    <lineage>
        <taxon>Bacteria</taxon>
        <taxon>Pseudomonadati</taxon>
        <taxon>Pseudomonadota</taxon>
        <taxon>Alphaproteobacteria</taxon>
        <taxon>Hyphomicrobiales</taxon>
        <taxon>Rhizobiaceae</taxon>
        <taxon>Rhizobium/Agrobacterium group</taxon>
        <taxon>Rhizobium</taxon>
    </lineage>
</organism>
<proteinExistence type="predicted"/>
<dbReference type="EMBL" id="CP006877">
    <property type="protein sequence ID" value="AJD41387.1"/>
    <property type="molecule type" value="Genomic_DNA"/>
</dbReference>
<feature type="domain" description="N-acetyltransferase" evidence="1">
    <location>
        <begin position="12"/>
        <end position="173"/>
    </location>
</feature>
<dbReference type="HOGENOM" id="CLU_013985_3_1_5"/>
<dbReference type="AlphaFoldDB" id="A0A0B4X4D6"/>
<keyword evidence="2" id="KW-0808">Transferase</keyword>
<dbReference type="GO" id="GO:0016747">
    <property type="term" value="F:acyltransferase activity, transferring groups other than amino-acyl groups"/>
    <property type="evidence" value="ECO:0007669"/>
    <property type="project" value="InterPro"/>
</dbReference>
<dbReference type="Proteomes" id="UP000031368">
    <property type="component" value="Chromosome"/>
</dbReference>
<dbReference type="Gene3D" id="3.40.630.30">
    <property type="match status" value="1"/>
</dbReference>
<dbReference type="InterPro" id="IPR016181">
    <property type="entry name" value="Acyl_CoA_acyltransferase"/>
</dbReference>
<dbReference type="InterPro" id="IPR051531">
    <property type="entry name" value="N-acetyltransferase"/>
</dbReference>
<reference evidence="2 3" key="1">
    <citation type="submission" date="2013-11" db="EMBL/GenBank/DDBJ databases">
        <title>Complete genome sequence of Rhizobium gallicum bv. gallicum R602.</title>
        <authorList>
            <person name="Bustos P."/>
            <person name="Santamaria R.I."/>
            <person name="Lozano L."/>
            <person name="Acosta J.L."/>
            <person name="Ormeno-Orrillo E."/>
            <person name="Rogel M.A."/>
            <person name="Romero D."/>
            <person name="Cevallos M.A."/>
            <person name="Martinez-Romero E."/>
            <person name="Gonzalez V."/>
        </authorList>
    </citation>
    <scope>NUCLEOTIDE SEQUENCE [LARGE SCALE GENOMIC DNA]</scope>
    <source>
        <strain evidence="2 3">R602</strain>
    </source>
</reference>
<name>A0A0B4X4D6_9HYPH</name>
<dbReference type="KEGG" id="rga:RGR602_CH02059"/>
<keyword evidence="3" id="KW-1185">Reference proteome</keyword>
<dbReference type="RefSeq" id="WP_039844994.1">
    <property type="nucleotide sequence ID" value="NZ_CP006877.1"/>
</dbReference>
<protein>
    <submittedName>
        <fullName evidence="2">GCN5-related N-acetyltransferase protein</fullName>
    </submittedName>
</protein>
<dbReference type="Pfam" id="PF13302">
    <property type="entry name" value="Acetyltransf_3"/>
    <property type="match status" value="1"/>
</dbReference>
<accession>A0A0B4X4D6</accession>
<dbReference type="SUPFAM" id="SSF55729">
    <property type="entry name" value="Acyl-CoA N-acyltransferases (Nat)"/>
    <property type="match status" value="1"/>
</dbReference>
<dbReference type="PANTHER" id="PTHR43792">
    <property type="entry name" value="GNAT FAMILY, PUTATIVE (AFU_ORTHOLOGUE AFUA_3G00765)-RELATED-RELATED"/>
    <property type="match status" value="1"/>
</dbReference>
<evidence type="ECO:0000259" key="1">
    <source>
        <dbReference type="PROSITE" id="PS51186"/>
    </source>
</evidence>
<dbReference type="InterPro" id="IPR000182">
    <property type="entry name" value="GNAT_dom"/>
</dbReference>
<dbReference type="PANTHER" id="PTHR43792:SF1">
    <property type="entry name" value="N-ACETYLTRANSFERASE DOMAIN-CONTAINING PROTEIN"/>
    <property type="match status" value="1"/>
</dbReference>
<dbReference type="PROSITE" id="PS51186">
    <property type="entry name" value="GNAT"/>
    <property type="match status" value="1"/>
</dbReference>